<dbReference type="InterPro" id="IPR000683">
    <property type="entry name" value="Gfo/Idh/MocA-like_OxRdtase_N"/>
</dbReference>
<dbReference type="Gene3D" id="3.40.50.720">
    <property type="entry name" value="NAD(P)-binding Rossmann-like Domain"/>
    <property type="match status" value="1"/>
</dbReference>
<protein>
    <recommendedName>
        <fullName evidence="5">Oxidoreductase</fullName>
    </recommendedName>
</protein>
<dbReference type="InterPro" id="IPR051450">
    <property type="entry name" value="Gfo/Idh/MocA_Oxidoreductases"/>
</dbReference>
<proteinExistence type="predicted"/>
<dbReference type="Pfam" id="PF22725">
    <property type="entry name" value="GFO_IDH_MocA_C3"/>
    <property type="match status" value="1"/>
</dbReference>
<dbReference type="Pfam" id="PF01408">
    <property type="entry name" value="GFO_IDH_MocA"/>
    <property type="match status" value="1"/>
</dbReference>
<dbReference type="SUPFAM" id="SSF51735">
    <property type="entry name" value="NAD(P)-binding Rossmann-fold domains"/>
    <property type="match status" value="1"/>
</dbReference>
<dbReference type="PANTHER" id="PTHR43377">
    <property type="entry name" value="BILIVERDIN REDUCTASE A"/>
    <property type="match status" value="1"/>
</dbReference>
<dbReference type="PANTHER" id="PTHR43377:SF1">
    <property type="entry name" value="BILIVERDIN REDUCTASE A"/>
    <property type="match status" value="1"/>
</dbReference>
<evidence type="ECO:0000259" key="2">
    <source>
        <dbReference type="Pfam" id="PF22725"/>
    </source>
</evidence>
<dbReference type="InterPro" id="IPR036291">
    <property type="entry name" value="NAD(P)-bd_dom_sf"/>
</dbReference>
<evidence type="ECO:0000259" key="1">
    <source>
        <dbReference type="Pfam" id="PF01408"/>
    </source>
</evidence>
<dbReference type="GO" id="GO:0000166">
    <property type="term" value="F:nucleotide binding"/>
    <property type="evidence" value="ECO:0007669"/>
    <property type="project" value="InterPro"/>
</dbReference>
<dbReference type="AlphaFoldDB" id="A0A0S7XPV7"/>
<accession>A0A0S7XPV7</accession>
<dbReference type="Proteomes" id="UP000052020">
    <property type="component" value="Unassembled WGS sequence"/>
</dbReference>
<dbReference type="Gene3D" id="3.30.360.10">
    <property type="entry name" value="Dihydrodipicolinate Reductase, domain 2"/>
    <property type="match status" value="1"/>
</dbReference>
<organism evidence="3 4">
    <name type="scientific">candidate division KD3-62 bacterium DG_56</name>
    <dbReference type="NCBI Taxonomy" id="1704032"/>
    <lineage>
        <taxon>Bacteria</taxon>
        <taxon>candidate division KD3-62</taxon>
    </lineage>
</organism>
<sequence>MCRVGIIGCGGMGNTHAGNLAALREIEIAGAADANLGAAKTLAGRFDGCTATDDAEVLLRREDIDIVVVTTPTDTHAQYIQAAAERGKHVFAEKPLARTLEQADRALAAVESAGVRLMVGMVLHFFPEYVTAKQVLDEGRVGRPAVMRTSRLSGHPRASDDWYANSERSGGLILDMLIHDLDLVRWYLGDIERVYAKSLTYRGLDHTDYALITLRARSGAIAHIEGSWALPMGSFITKLEVAGDQGLLEFDSESAAPLRVLRKPSADAAVPGVSVPESPVARSPYQLEAEHFVACLRDGRPFAVSPEDARAALEIALAALESSRTGQPVTIG</sequence>
<dbReference type="EMBL" id="LIZY01000023">
    <property type="protein sequence ID" value="KPJ64517.1"/>
    <property type="molecule type" value="Genomic_DNA"/>
</dbReference>
<dbReference type="InterPro" id="IPR055170">
    <property type="entry name" value="GFO_IDH_MocA-like_dom"/>
</dbReference>
<name>A0A0S7XPV7_9BACT</name>
<evidence type="ECO:0000313" key="3">
    <source>
        <dbReference type="EMBL" id="KPJ64517.1"/>
    </source>
</evidence>
<evidence type="ECO:0008006" key="5">
    <source>
        <dbReference type="Google" id="ProtNLM"/>
    </source>
</evidence>
<reference evidence="3 4" key="1">
    <citation type="journal article" date="2015" name="Microbiome">
        <title>Genomic resolution of linkages in carbon, nitrogen, and sulfur cycling among widespread estuary sediment bacteria.</title>
        <authorList>
            <person name="Baker B.J."/>
            <person name="Lazar C.S."/>
            <person name="Teske A.P."/>
            <person name="Dick G.J."/>
        </authorList>
    </citation>
    <scope>NUCLEOTIDE SEQUENCE [LARGE SCALE GENOMIC DNA]</scope>
    <source>
        <strain evidence="3">DG_56</strain>
    </source>
</reference>
<feature type="domain" description="Gfo/Idh/MocA-like oxidoreductase N-terminal" evidence="1">
    <location>
        <begin position="3"/>
        <end position="120"/>
    </location>
</feature>
<gene>
    <name evidence="3" type="ORF">AMK68_01505</name>
</gene>
<dbReference type="SUPFAM" id="SSF55347">
    <property type="entry name" value="Glyceraldehyde-3-phosphate dehydrogenase-like, C-terminal domain"/>
    <property type="match status" value="1"/>
</dbReference>
<feature type="domain" description="GFO/IDH/MocA-like oxidoreductase" evidence="2">
    <location>
        <begin position="129"/>
        <end position="248"/>
    </location>
</feature>
<comment type="caution">
    <text evidence="3">The sequence shown here is derived from an EMBL/GenBank/DDBJ whole genome shotgun (WGS) entry which is preliminary data.</text>
</comment>
<evidence type="ECO:0000313" key="4">
    <source>
        <dbReference type="Proteomes" id="UP000052020"/>
    </source>
</evidence>